<dbReference type="InterPro" id="IPR050062">
    <property type="entry name" value="Pro-tRNA_synthetase"/>
</dbReference>
<sequence length="421" mass="45357">MRRSEAFLPTSRETVGAGSDAAKLLVRAGLVREFGSGLWGFTPAGQRVREKLASRVRAAMDAVGGQAVRLPGLQYRERWAESGRWGSFEGEMFTLENRDGQAMCLAPSHEEGMVHLVDGRARSHDDLPLLLYQVASKFRDDHARNGLVRTKEFTMKDAYSFHVDDASLDRTYRDVRAAYERVFADVGLEVAVVGADNSVMGGSASEEFVAPVADGSDRLLRCTADDCRFGVTDEHDGFDDHDAGGPCPDCGGTLAASDGIEVGHVFKLGTRYSAAMDLTIDDAAGAEREVLMGSYGLGIDRLLQTLVQQHGGDECAWPVTDWGCVAPYRAAVLPIGDDGVQAVAQRIYEACGREDVLLYDDLSVGERFAEADLLGLPAKVVVGNTYRENGVVDVETAAGTRQLAPEDVPDAVREFAAGATE</sequence>
<dbReference type="Proteomes" id="UP000471521">
    <property type="component" value="Unassembled WGS sequence"/>
</dbReference>
<name>A0A6B0SHB7_9EURY</name>
<comment type="caution">
    <text evidence="11">The sequence shown here is derived from an EMBL/GenBank/DDBJ whole genome shotgun (WGS) entry which is preliminary data.</text>
</comment>
<dbReference type="InterPro" id="IPR002314">
    <property type="entry name" value="aa-tRNA-synt_IIb"/>
</dbReference>
<evidence type="ECO:0000256" key="1">
    <source>
        <dbReference type="ARBA" id="ARBA00004496"/>
    </source>
</evidence>
<dbReference type="OrthoDB" id="193228at2157"/>
<evidence type="ECO:0000256" key="9">
    <source>
        <dbReference type="ARBA" id="ARBA00047671"/>
    </source>
</evidence>
<evidence type="ECO:0000313" key="12">
    <source>
        <dbReference type="Proteomes" id="UP000471521"/>
    </source>
</evidence>
<dbReference type="InterPro" id="IPR004154">
    <property type="entry name" value="Anticodon-bd"/>
</dbReference>
<evidence type="ECO:0000313" key="11">
    <source>
        <dbReference type="EMBL" id="MXR19936.1"/>
    </source>
</evidence>
<organism evidence="11 12">
    <name type="scientific">Halobacterium bonnevillei</name>
    <dbReference type="NCBI Taxonomy" id="2692200"/>
    <lineage>
        <taxon>Archaea</taxon>
        <taxon>Methanobacteriati</taxon>
        <taxon>Methanobacteriota</taxon>
        <taxon>Stenosarchaea group</taxon>
        <taxon>Halobacteria</taxon>
        <taxon>Halobacteriales</taxon>
        <taxon>Halobacteriaceae</taxon>
        <taxon>Halobacterium</taxon>
    </lineage>
</organism>
<dbReference type="GO" id="GO:0005829">
    <property type="term" value="C:cytosol"/>
    <property type="evidence" value="ECO:0007669"/>
    <property type="project" value="TreeGrafter"/>
</dbReference>
<dbReference type="AlphaFoldDB" id="A0A6B0SHB7"/>
<dbReference type="EMBL" id="WUUU01000021">
    <property type="protein sequence ID" value="MXR19936.1"/>
    <property type="molecule type" value="Genomic_DNA"/>
</dbReference>
<keyword evidence="4" id="KW-0547">Nucleotide-binding</keyword>
<keyword evidence="12" id="KW-1185">Reference proteome</keyword>
<keyword evidence="5" id="KW-0067">ATP-binding</keyword>
<dbReference type="Gene3D" id="3.30.930.10">
    <property type="entry name" value="Bira Bifunctional Protein, Domain 2"/>
    <property type="match status" value="1"/>
</dbReference>
<dbReference type="Pfam" id="PF03129">
    <property type="entry name" value="HGTP_anticodon"/>
    <property type="match status" value="1"/>
</dbReference>
<evidence type="ECO:0000256" key="8">
    <source>
        <dbReference type="ARBA" id="ARBA00029731"/>
    </source>
</evidence>
<keyword evidence="7" id="KW-0030">Aminoacyl-tRNA synthetase</keyword>
<dbReference type="GO" id="GO:0006433">
    <property type="term" value="P:prolyl-tRNA aminoacylation"/>
    <property type="evidence" value="ECO:0007669"/>
    <property type="project" value="InterPro"/>
</dbReference>
<keyword evidence="6" id="KW-0648">Protein biosynthesis</keyword>
<dbReference type="RefSeq" id="WP_201292924.1">
    <property type="nucleotide sequence ID" value="NZ_WUUU01000021.1"/>
</dbReference>
<reference evidence="11 12" key="1">
    <citation type="submission" date="2019-12" db="EMBL/GenBank/DDBJ databases">
        <title>Isolation and characterization of three novel carbon monoxide-oxidizing members of Halobacteria from salione crusts and soils.</title>
        <authorList>
            <person name="Myers M.R."/>
            <person name="King G.M."/>
        </authorList>
    </citation>
    <scope>NUCLEOTIDE SEQUENCE [LARGE SCALE GENOMIC DNA]</scope>
    <source>
        <strain evidence="11 12">PCN9</strain>
    </source>
</reference>
<dbReference type="SUPFAM" id="SSF52954">
    <property type="entry name" value="Class II aaRS ABD-related"/>
    <property type="match status" value="1"/>
</dbReference>
<gene>
    <name evidence="11" type="ORF">GRX66_04720</name>
</gene>
<dbReference type="PANTHER" id="PTHR42753">
    <property type="entry name" value="MITOCHONDRIAL RIBOSOME PROTEIN L39/PROLYL-TRNA LIGASE FAMILY MEMBER"/>
    <property type="match status" value="1"/>
</dbReference>
<comment type="catalytic activity">
    <reaction evidence="9">
        <text>tRNA(Pro) + L-proline + ATP = L-prolyl-tRNA(Pro) + AMP + diphosphate</text>
        <dbReference type="Rhea" id="RHEA:14305"/>
        <dbReference type="Rhea" id="RHEA-COMP:9700"/>
        <dbReference type="Rhea" id="RHEA-COMP:9702"/>
        <dbReference type="ChEBI" id="CHEBI:30616"/>
        <dbReference type="ChEBI" id="CHEBI:33019"/>
        <dbReference type="ChEBI" id="CHEBI:60039"/>
        <dbReference type="ChEBI" id="CHEBI:78442"/>
        <dbReference type="ChEBI" id="CHEBI:78532"/>
        <dbReference type="ChEBI" id="CHEBI:456215"/>
        <dbReference type="EC" id="6.1.1.15"/>
    </reaction>
</comment>
<evidence type="ECO:0000259" key="10">
    <source>
        <dbReference type="PROSITE" id="PS50862"/>
    </source>
</evidence>
<dbReference type="Pfam" id="PF00587">
    <property type="entry name" value="tRNA-synt_2b"/>
    <property type="match status" value="1"/>
</dbReference>
<dbReference type="PROSITE" id="PS50862">
    <property type="entry name" value="AA_TRNA_LIGASE_II"/>
    <property type="match status" value="1"/>
</dbReference>
<evidence type="ECO:0000256" key="6">
    <source>
        <dbReference type="ARBA" id="ARBA00022917"/>
    </source>
</evidence>
<dbReference type="EC" id="6.1.1.15" evidence="2"/>
<dbReference type="InterPro" id="IPR045864">
    <property type="entry name" value="aa-tRNA-synth_II/BPL/LPL"/>
</dbReference>
<dbReference type="PANTHER" id="PTHR42753:SF2">
    <property type="entry name" value="PROLINE--TRNA LIGASE"/>
    <property type="match status" value="1"/>
</dbReference>
<dbReference type="InterPro" id="IPR002316">
    <property type="entry name" value="Pro-tRNA-ligase_IIa"/>
</dbReference>
<evidence type="ECO:0000256" key="3">
    <source>
        <dbReference type="ARBA" id="ARBA00022598"/>
    </source>
</evidence>
<dbReference type="GO" id="GO:0005524">
    <property type="term" value="F:ATP binding"/>
    <property type="evidence" value="ECO:0007669"/>
    <property type="project" value="UniProtKB-KW"/>
</dbReference>
<evidence type="ECO:0000256" key="5">
    <source>
        <dbReference type="ARBA" id="ARBA00022840"/>
    </source>
</evidence>
<dbReference type="PRINTS" id="PR01046">
    <property type="entry name" value="TRNASYNTHPRO"/>
</dbReference>
<keyword evidence="3 11" id="KW-0436">Ligase</keyword>
<evidence type="ECO:0000256" key="2">
    <source>
        <dbReference type="ARBA" id="ARBA00012831"/>
    </source>
</evidence>
<dbReference type="GO" id="GO:0004827">
    <property type="term" value="F:proline-tRNA ligase activity"/>
    <property type="evidence" value="ECO:0007669"/>
    <property type="project" value="UniProtKB-EC"/>
</dbReference>
<proteinExistence type="predicted"/>
<accession>A0A6B0SHB7</accession>
<dbReference type="Gene3D" id="3.40.50.800">
    <property type="entry name" value="Anticodon-binding domain"/>
    <property type="match status" value="1"/>
</dbReference>
<feature type="domain" description="Aminoacyl-transfer RNA synthetases class-II family profile" evidence="10">
    <location>
        <begin position="43"/>
        <end position="334"/>
    </location>
</feature>
<protein>
    <recommendedName>
        <fullName evidence="2">proline--tRNA ligase</fullName>
        <ecNumber evidence="2">6.1.1.15</ecNumber>
    </recommendedName>
    <alternativeName>
        <fullName evidence="8">Prolyl-tRNA synthetase</fullName>
    </alternativeName>
</protein>
<dbReference type="SUPFAM" id="SSF55681">
    <property type="entry name" value="Class II aaRS and biotin synthetases"/>
    <property type="match status" value="1"/>
</dbReference>
<dbReference type="InterPro" id="IPR036621">
    <property type="entry name" value="Anticodon-bd_dom_sf"/>
</dbReference>
<evidence type="ECO:0000256" key="7">
    <source>
        <dbReference type="ARBA" id="ARBA00023146"/>
    </source>
</evidence>
<evidence type="ECO:0000256" key="4">
    <source>
        <dbReference type="ARBA" id="ARBA00022741"/>
    </source>
</evidence>
<dbReference type="InterPro" id="IPR006195">
    <property type="entry name" value="aa-tRNA-synth_II"/>
</dbReference>
<comment type="subcellular location">
    <subcellularLocation>
        <location evidence="1">Cytoplasm</location>
    </subcellularLocation>
</comment>